<evidence type="ECO:0000256" key="7">
    <source>
        <dbReference type="ARBA" id="ARBA00022989"/>
    </source>
</evidence>
<dbReference type="GO" id="GO:0005576">
    <property type="term" value="C:extracellular region"/>
    <property type="evidence" value="ECO:0007669"/>
    <property type="project" value="TreeGrafter"/>
</dbReference>
<comment type="caution">
    <text evidence="18">The sequence shown here is derived from an EMBL/GenBank/DDBJ whole genome shotgun (WGS) entry which is preliminary data.</text>
</comment>
<comment type="similarity">
    <text evidence="2">Belongs to the glycosyl hydrolase 5 (cellulase A) family.</text>
</comment>
<evidence type="ECO:0000256" key="15">
    <source>
        <dbReference type="ARBA" id="ARBA00041260"/>
    </source>
</evidence>
<evidence type="ECO:0000256" key="14">
    <source>
        <dbReference type="ARBA" id="ARBA00038929"/>
    </source>
</evidence>
<dbReference type="InParanoid" id="K1WAD5"/>
<evidence type="ECO:0000256" key="13">
    <source>
        <dbReference type="ARBA" id="ARBA00037126"/>
    </source>
</evidence>
<evidence type="ECO:0000256" key="11">
    <source>
        <dbReference type="ARBA" id="ARBA00023316"/>
    </source>
</evidence>
<evidence type="ECO:0000256" key="8">
    <source>
        <dbReference type="ARBA" id="ARBA00023136"/>
    </source>
</evidence>
<feature type="compositionally biased region" description="Low complexity" evidence="16">
    <location>
        <begin position="168"/>
        <end position="206"/>
    </location>
</feature>
<keyword evidence="9" id="KW-0325">Glycoprotein</keyword>
<evidence type="ECO:0000256" key="12">
    <source>
        <dbReference type="ARBA" id="ARBA00036824"/>
    </source>
</evidence>
<feature type="compositionally biased region" description="Polar residues" evidence="16">
    <location>
        <begin position="124"/>
        <end position="144"/>
    </location>
</feature>
<feature type="compositionally biased region" description="Polar residues" evidence="16">
    <location>
        <begin position="157"/>
        <end position="167"/>
    </location>
</feature>
<feature type="compositionally biased region" description="Low complexity" evidence="16">
    <location>
        <begin position="217"/>
        <end position="248"/>
    </location>
</feature>
<evidence type="ECO:0000256" key="10">
    <source>
        <dbReference type="ARBA" id="ARBA00023295"/>
    </source>
</evidence>
<dbReference type="GO" id="GO:0005886">
    <property type="term" value="C:plasma membrane"/>
    <property type="evidence" value="ECO:0007669"/>
    <property type="project" value="UniProtKB-SubCell"/>
</dbReference>
<keyword evidence="7" id="KW-1133">Transmembrane helix</keyword>
<dbReference type="Pfam" id="PF00150">
    <property type="entry name" value="Cellulase"/>
    <property type="match status" value="1"/>
</dbReference>
<evidence type="ECO:0000256" key="4">
    <source>
        <dbReference type="ARBA" id="ARBA00022692"/>
    </source>
</evidence>
<evidence type="ECO:0000256" key="16">
    <source>
        <dbReference type="SAM" id="MobiDB-lite"/>
    </source>
</evidence>
<evidence type="ECO:0000259" key="17">
    <source>
        <dbReference type="Pfam" id="PF00150"/>
    </source>
</evidence>
<keyword evidence="8" id="KW-0472">Membrane</keyword>
<organism evidence="18 19">
    <name type="scientific">Trichosporon asahii var. asahii (strain CBS 8904)</name>
    <name type="common">Yeast</name>
    <dbReference type="NCBI Taxonomy" id="1220162"/>
    <lineage>
        <taxon>Eukaryota</taxon>
        <taxon>Fungi</taxon>
        <taxon>Dikarya</taxon>
        <taxon>Basidiomycota</taxon>
        <taxon>Agaricomycotina</taxon>
        <taxon>Tremellomycetes</taxon>
        <taxon>Trichosporonales</taxon>
        <taxon>Trichosporonaceae</taxon>
        <taxon>Trichosporon</taxon>
    </lineage>
</organism>
<dbReference type="Proteomes" id="UP000006757">
    <property type="component" value="Unassembled WGS sequence"/>
</dbReference>
<keyword evidence="19" id="KW-1185">Reference proteome</keyword>
<comment type="catalytic activity">
    <reaction evidence="12">
        <text>Successive hydrolysis of beta-D-glucose units from the non-reducing ends of (1-&gt;3)-beta-D-glucans, releasing alpha-glucose.</text>
        <dbReference type="EC" id="3.2.1.58"/>
    </reaction>
</comment>
<feature type="compositionally biased region" description="Polar residues" evidence="16">
    <location>
        <begin position="249"/>
        <end position="263"/>
    </location>
</feature>
<dbReference type="InterPro" id="IPR017853">
    <property type="entry name" value="GH"/>
</dbReference>
<dbReference type="HOGENOM" id="CLU_418675_0_0_1"/>
<keyword evidence="5" id="KW-0378">Hydrolase</keyword>
<sequence>MKLHAIAGIAAASGAYAAAIQPDGANAGALHARHDGGRWPFGGWRQHQTFDPCTPPSDLQDFHGEIEENGQRRQFDNWADFQRELQNQQSNGGWRKWAPWLFPATSCTTGAGSLPTLVDGKQNAAPTLSPNPTLTLGITSSADSEGTDTAVPETTDGVVTSTPDPNLTSTSSSTASSSANGVDSSLVVPSSAPLSSSANLVTSSSAEPLATTAIDPTSSSADSLSSSANSDALSTSSSAALNASTSSSVDPNAASTLAPTSTLPNATAVPTTNATVAPTATSANITTVPTTGTAVPSNATVLPTNTTQAPPQPTIHNNSGSIDDPSVVQGLDKIRGVNLGGWLVYEGWITADGGGFGSGKNWVDEWTMAQTYDQNKEYIDNHWKSFVTEADFAEIAAAGLNTVRIPVGYWTFIPTAGDEPYRGQVVTWEVLKQAFGWAQKHGLRVMLDMHAVPGPQSLDAHSGHKTDRAGFFFSEENKKRTIDALVVAATEFTQPKYGGVLKSLMLVNEPRLPNERRDEARQFLKQFYVDAHNAIRAIPAPGIQNMTILIHDSFDGAERYGDFRNVTGDPNVAMDRHLYSIFEPSKANWTGAAVLKAQCEQANSLVDFARKYFTVMVAEFGAPARGGSCSWFEGVAGIQNPGQCPGWGDEPDRVTWVKESLLAQLQAYETVAGWVFWTWKTANGDIGWDMKRIIDKILHGLLGVQRFDQITLDRCQYYNASMPKTT</sequence>
<evidence type="ECO:0000313" key="18">
    <source>
        <dbReference type="EMBL" id="EKC98618.1"/>
    </source>
</evidence>
<dbReference type="PANTHER" id="PTHR31297:SF34">
    <property type="entry name" value="GLUCAN 1,3-BETA-GLUCOSIDASE 2"/>
    <property type="match status" value="1"/>
</dbReference>
<dbReference type="STRING" id="1220162.K1WAD5"/>
<dbReference type="AlphaFoldDB" id="K1WAD5"/>
<evidence type="ECO:0000313" key="19">
    <source>
        <dbReference type="Proteomes" id="UP000006757"/>
    </source>
</evidence>
<keyword evidence="3" id="KW-1003">Cell membrane</keyword>
<dbReference type="eggNOG" id="ENOG502QPYU">
    <property type="taxonomic scope" value="Eukaryota"/>
</dbReference>
<keyword evidence="11" id="KW-0961">Cell wall biogenesis/degradation</keyword>
<keyword evidence="6" id="KW-0735">Signal-anchor</keyword>
<evidence type="ECO:0000256" key="1">
    <source>
        <dbReference type="ARBA" id="ARBA00004401"/>
    </source>
</evidence>
<reference evidence="18 19" key="1">
    <citation type="journal article" date="2012" name="Eukaryot. Cell">
        <title>Genome sequence of the Trichosporon asahii environmental strain CBS 8904.</title>
        <authorList>
            <person name="Yang R.Y."/>
            <person name="Li H.T."/>
            <person name="Zhu H."/>
            <person name="Zhou G.P."/>
            <person name="Wang M."/>
            <person name="Wang L."/>
        </authorList>
    </citation>
    <scope>NUCLEOTIDE SEQUENCE [LARGE SCALE GENOMIC DNA]</scope>
    <source>
        <strain evidence="18 19">CBS 8904</strain>
    </source>
</reference>
<evidence type="ECO:0000256" key="6">
    <source>
        <dbReference type="ARBA" id="ARBA00022968"/>
    </source>
</evidence>
<evidence type="ECO:0000256" key="9">
    <source>
        <dbReference type="ARBA" id="ARBA00023180"/>
    </source>
</evidence>
<comment type="function">
    <text evidence="13">Glucosidase involved in the degradation of cellulosic biomass. Active on lichenan.</text>
</comment>
<evidence type="ECO:0000256" key="3">
    <source>
        <dbReference type="ARBA" id="ARBA00022475"/>
    </source>
</evidence>
<dbReference type="GO" id="GO:0071555">
    <property type="term" value="P:cell wall organization"/>
    <property type="evidence" value="ECO:0007669"/>
    <property type="project" value="UniProtKB-KW"/>
</dbReference>
<dbReference type="EMBL" id="AMBO01000386">
    <property type="protein sequence ID" value="EKC98618.1"/>
    <property type="molecule type" value="Genomic_DNA"/>
</dbReference>
<comment type="subcellular location">
    <subcellularLocation>
        <location evidence="1">Cell membrane</location>
        <topology evidence="1">Single-pass type II membrane protein</topology>
    </subcellularLocation>
</comment>
<keyword evidence="4" id="KW-0812">Transmembrane</keyword>
<accession>K1WAD5</accession>
<dbReference type="OMA" id="QSAMEWA"/>
<keyword evidence="10" id="KW-0326">Glycosidase</keyword>
<protein>
    <recommendedName>
        <fullName evidence="14">glucan 1,3-beta-glucosidase</fullName>
        <ecNumber evidence="14">3.2.1.58</ecNumber>
    </recommendedName>
    <alternativeName>
        <fullName evidence="15">Exo-1,3-beta-glucanase D</fullName>
    </alternativeName>
</protein>
<feature type="domain" description="Glycoside hydrolase family 5" evidence="17">
    <location>
        <begin position="378"/>
        <end position="656"/>
    </location>
</feature>
<name>K1WAD5_TRIAC</name>
<dbReference type="GO" id="GO:0009251">
    <property type="term" value="P:glucan catabolic process"/>
    <property type="evidence" value="ECO:0007669"/>
    <property type="project" value="TreeGrafter"/>
</dbReference>
<evidence type="ECO:0000256" key="5">
    <source>
        <dbReference type="ARBA" id="ARBA00022801"/>
    </source>
</evidence>
<dbReference type="EC" id="3.2.1.58" evidence="14"/>
<dbReference type="Gene3D" id="3.20.20.80">
    <property type="entry name" value="Glycosidases"/>
    <property type="match status" value="1"/>
</dbReference>
<dbReference type="InterPro" id="IPR001547">
    <property type="entry name" value="Glyco_hydro_5"/>
</dbReference>
<dbReference type="PANTHER" id="PTHR31297">
    <property type="entry name" value="GLUCAN ENDO-1,6-BETA-GLUCOSIDASE B"/>
    <property type="match status" value="1"/>
</dbReference>
<proteinExistence type="inferred from homology"/>
<evidence type="ECO:0000256" key="2">
    <source>
        <dbReference type="ARBA" id="ARBA00005641"/>
    </source>
</evidence>
<gene>
    <name evidence="18" type="ORF">A1Q2_07110</name>
</gene>
<dbReference type="GO" id="GO:0009986">
    <property type="term" value="C:cell surface"/>
    <property type="evidence" value="ECO:0007669"/>
    <property type="project" value="TreeGrafter"/>
</dbReference>
<feature type="region of interest" description="Disordered" evidence="16">
    <location>
        <begin position="122"/>
        <end position="267"/>
    </location>
</feature>
<dbReference type="InterPro" id="IPR050386">
    <property type="entry name" value="Glycosyl_hydrolase_5"/>
</dbReference>
<dbReference type="SUPFAM" id="SSF51445">
    <property type="entry name" value="(Trans)glycosidases"/>
    <property type="match status" value="1"/>
</dbReference>
<dbReference type="GO" id="GO:0004338">
    <property type="term" value="F:glucan exo-1,3-beta-glucosidase activity"/>
    <property type="evidence" value="ECO:0007669"/>
    <property type="project" value="UniProtKB-EC"/>
</dbReference>